<evidence type="ECO:0000313" key="1">
    <source>
        <dbReference type="EMBL" id="SVA86414.1"/>
    </source>
</evidence>
<name>A0A381ZBD1_9ZZZZ</name>
<sequence length="56" mass="6238">EASYRKAIFLKNDYNPAIAGLGKVLMKKGQHKEGLANLRRGNGVIFFNFENGVTIQ</sequence>
<proteinExistence type="predicted"/>
<feature type="non-terminal residue" evidence="1">
    <location>
        <position position="1"/>
    </location>
</feature>
<reference evidence="1" key="1">
    <citation type="submission" date="2018-05" db="EMBL/GenBank/DDBJ databases">
        <authorList>
            <person name="Lanie J.A."/>
            <person name="Ng W.-L."/>
            <person name="Kazmierczak K.M."/>
            <person name="Andrzejewski T.M."/>
            <person name="Davidsen T.M."/>
            <person name="Wayne K.J."/>
            <person name="Tettelin H."/>
            <person name="Glass J.I."/>
            <person name="Rusch D."/>
            <person name="Podicherti R."/>
            <person name="Tsui H.-C.T."/>
            <person name="Winkler M.E."/>
        </authorList>
    </citation>
    <scope>NUCLEOTIDE SEQUENCE</scope>
</reference>
<dbReference type="AlphaFoldDB" id="A0A381ZBD1"/>
<evidence type="ECO:0008006" key="2">
    <source>
        <dbReference type="Google" id="ProtNLM"/>
    </source>
</evidence>
<dbReference type="InterPro" id="IPR011990">
    <property type="entry name" value="TPR-like_helical_dom_sf"/>
</dbReference>
<protein>
    <recommendedName>
        <fullName evidence="2">Tetratricopeptide repeat protein</fullName>
    </recommendedName>
</protein>
<dbReference type="Gene3D" id="1.25.40.10">
    <property type="entry name" value="Tetratricopeptide repeat domain"/>
    <property type="match status" value="1"/>
</dbReference>
<dbReference type="EMBL" id="UINC01020622">
    <property type="protein sequence ID" value="SVA86414.1"/>
    <property type="molecule type" value="Genomic_DNA"/>
</dbReference>
<accession>A0A381ZBD1</accession>
<gene>
    <name evidence="1" type="ORF">METZ01_LOCUS139268</name>
</gene>
<organism evidence="1">
    <name type="scientific">marine metagenome</name>
    <dbReference type="NCBI Taxonomy" id="408172"/>
    <lineage>
        <taxon>unclassified sequences</taxon>
        <taxon>metagenomes</taxon>
        <taxon>ecological metagenomes</taxon>
    </lineage>
</organism>